<dbReference type="Gene3D" id="1.10.10.60">
    <property type="entry name" value="Homeodomain-like"/>
    <property type="match status" value="1"/>
</dbReference>
<dbReference type="InterPro" id="IPR009057">
    <property type="entry name" value="Homeodomain-like_sf"/>
</dbReference>
<dbReference type="RefSeq" id="WP_346820358.1">
    <property type="nucleotide sequence ID" value="NZ_JBDKWZ010000003.1"/>
</dbReference>
<evidence type="ECO:0000256" key="1">
    <source>
        <dbReference type="ARBA" id="ARBA00023015"/>
    </source>
</evidence>
<sequence>MTPIAEHKNFTLNVNSFPGVEKTSGLFRPKFQNWYAIVWLRQGEGRYFIDFKEYPFAPDTLILISKNQNTSFEFTTPDSEYVVITFAQELLNHSSEDIQLLLSFCIREHYEGKQILKTNGQDSNYLDGLLEQLRFIPESWNPDMKKASAYHLIQLFLLYCNHLKTNQQKDLEGVSHSEAIRQFTKLLESNFKNTQSVHYYTDHLNLTYNSLSRYTAQYCQQTPKEIIVERVILEIKRLLAGSKMSVKEIAYHLGFDEPTNMVKYFKKYTGITPASFRESTLN</sequence>
<dbReference type="AlphaFoldDB" id="A0AAW9S9I8"/>
<evidence type="ECO:0000313" key="6">
    <source>
        <dbReference type="Proteomes" id="UP001403385"/>
    </source>
</evidence>
<evidence type="ECO:0000256" key="3">
    <source>
        <dbReference type="ARBA" id="ARBA00023163"/>
    </source>
</evidence>
<organism evidence="5 6">
    <name type="scientific">Rapidithrix thailandica</name>
    <dbReference type="NCBI Taxonomy" id="413964"/>
    <lineage>
        <taxon>Bacteria</taxon>
        <taxon>Pseudomonadati</taxon>
        <taxon>Bacteroidota</taxon>
        <taxon>Cytophagia</taxon>
        <taxon>Cytophagales</taxon>
        <taxon>Flammeovirgaceae</taxon>
        <taxon>Rapidithrix</taxon>
    </lineage>
</organism>
<evidence type="ECO:0000259" key="4">
    <source>
        <dbReference type="PROSITE" id="PS01124"/>
    </source>
</evidence>
<gene>
    <name evidence="5" type="ORF">AAG747_06620</name>
</gene>
<reference evidence="5 6" key="1">
    <citation type="submission" date="2024-04" db="EMBL/GenBank/DDBJ databases">
        <title>Novel genus in family Flammeovirgaceae.</title>
        <authorList>
            <person name="Nguyen T.H."/>
            <person name="Vuong T.Q."/>
            <person name="Le H."/>
            <person name="Kim S.-G."/>
        </authorList>
    </citation>
    <scope>NUCLEOTIDE SEQUENCE [LARGE SCALE GENOMIC DNA]</scope>
    <source>
        <strain evidence="5 6">JCM 23209</strain>
    </source>
</reference>
<dbReference type="InterPro" id="IPR018060">
    <property type="entry name" value="HTH_AraC"/>
</dbReference>
<keyword evidence="3" id="KW-0804">Transcription</keyword>
<dbReference type="SUPFAM" id="SSF46689">
    <property type="entry name" value="Homeodomain-like"/>
    <property type="match status" value="1"/>
</dbReference>
<dbReference type="Proteomes" id="UP001403385">
    <property type="component" value="Unassembled WGS sequence"/>
</dbReference>
<evidence type="ECO:0000313" key="5">
    <source>
        <dbReference type="EMBL" id="MEN7547571.1"/>
    </source>
</evidence>
<feature type="domain" description="HTH araC/xylS-type" evidence="4">
    <location>
        <begin position="181"/>
        <end position="279"/>
    </location>
</feature>
<dbReference type="Pfam" id="PF02311">
    <property type="entry name" value="AraC_binding"/>
    <property type="match status" value="1"/>
</dbReference>
<accession>A0AAW9S9I8</accession>
<keyword evidence="6" id="KW-1185">Reference proteome</keyword>
<dbReference type="GO" id="GO:0043565">
    <property type="term" value="F:sequence-specific DNA binding"/>
    <property type="evidence" value="ECO:0007669"/>
    <property type="project" value="InterPro"/>
</dbReference>
<protein>
    <submittedName>
        <fullName evidence="5">Helix-turn-helix transcriptional regulator</fullName>
    </submittedName>
</protein>
<name>A0AAW9S9I8_9BACT</name>
<dbReference type="SUPFAM" id="SSF51215">
    <property type="entry name" value="Regulatory protein AraC"/>
    <property type="match status" value="1"/>
</dbReference>
<proteinExistence type="predicted"/>
<keyword evidence="2" id="KW-0238">DNA-binding</keyword>
<keyword evidence="1" id="KW-0805">Transcription regulation</keyword>
<dbReference type="InterPro" id="IPR003313">
    <property type="entry name" value="AraC-bd"/>
</dbReference>
<dbReference type="PANTHER" id="PTHR43280">
    <property type="entry name" value="ARAC-FAMILY TRANSCRIPTIONAL REGULATOR"/>
    <property type="match status" value="1"/>
</dbReference>
<dbReference type="PROSITE" id="PS01124">
    <property type="entry name" value="HTH_ARAC_FAMILY_2"/>
    <property type="match status" value="1"/>
</dbReference>
<dbReference type="EMBL" id="JBDKWZ010000003">
    <property type="protein sequence ID" value="MEN7547571.1"/>
    <property type="molecule type" value="Genomic_DNA"/>
</dbReference>
<dbReference type="PANTHER" id="PTHR43280:SF32">
    <property type="entry name" value="TRANSCRIPTIONAL REGULATORY PROTEIN"/>
    <property type="match status" value="1"/>
</dbReference>
<dbReference type="SMART" id="SM00342">
    <property type="entry name" value="HTH_ARAC"/>
    <property type="match status" value="1"/>
</dbReference>
<evidence type="ECO:0000256" key="2">
    <source>
        <dbReference type="ARBA" id="ARBA00023125"/>
    </source>
</evidence>
<comment type="caution">
    <text evidence="5">The sequence shown here is derived from an EMBL/GenBank/DDBJ whole genome shotgun (WGS) entry which is preliminary data.</text>
</comment>
<dbReference type="InterPro" id="IPR037923">
    <property type="entry name" value="HTH-like"/>
</dbReference>
<dbReference type="Pfam" id="PF12833">
    <property type="entry name" value="HTH_18"/>
    <property type="match status" value="1"/>
</dbReference>
<dbReference type="GO" id="GO:0003700">
    <property type="term" value="F:DNA-binding transcription factor activity"/>
    <property type="evidence" value="ECO:0007669"/>
    <property type="project" value="InterPro"/>
</dbReference>